<dbReference type="EMBL" id="LGTQ01000006">
    <property type="protein sequence ID" value="KPM48513.1"/>
    <property type="molecule type" value="Genomic_DNA"/>
</dbReference>
<dbReference type="PANTHER" id="PTHR46825:SF9">
    <property type="entry name" value="BETA-LACTAMASE-RELATED DOMAIN-CONTAINING PROTEIN"/>
    <property type="match status" value="1"/>
</dbReference>
<dbReference type="InterPro" id="IPR001466">
    <property type="entry name" value="Beta-lactam-related"/>
</dbReference>
<reference evidence="2 3" key="1">
    <citation type="submission" date="2015-07" db="EMBL/GenBank/DDBJ databases">
        <title>The draft genome sequence of Leadbetterella sp. JN14-9.</title>
        <authorList>
            <person name="Liu Y."/>
            <person name="Du J."/>
            <person name="Shao Z."/>
        </authorList>
    </citation>
    <scope>NUCLEOTIDE SEQUENCE [LARGE SCALE GENOMIC DNA]</scope>
    <source>
        <strain evidence="2 3">JN14-9</strain>
    </source>
</reference>
<dbReference type="Gene3D" id="3.40.710.10">
    <property type="entry name" value="DD-peptidase/beta-lactamase superfamily"/>
    <property type="match status" value="1"/>
</dbReference>
<dbReference type="SUPFAM" id="SSF56601">
    <property type="entry name" value="beta-lactamase/transpeptidase-like"/>
    <property type="match status" value="1"/>
</dbReference>
<evidence type="ECO:0000313" key="3">
    <source>
        <dbReference type="Proteomes" id="UP000050454"/>
    </source>
</evidence>
<protein>
    <submittedName>
        <fullName evidence="2">Beta-lactamase</fullName>
    </submittedName>
</protein>
<dbReference type="PANTHER" id="PTHR46825">
    <property type="entry name" value="D-ALANYL-D-ALANINE-CARBOXYPEPTIDASE/ENDOPEPTIDASE AMPH"/>
    <property type="match status" value="1"/>
</dbReference>
<dbReference type="Proteomes" id="UP000050454">
    <property type="component" value="Unassembled WGS sequence"/>
</dbReference>
<dbReference type="AlphaFoldDB" id="A0A0P7C7T8"/>
<keyword evidence="3" id="KW-1185">Reference proteome</keyword>
<dbReference type="Pfam" id="PF00144">
    <property type="entry name" value="Beta-lactamase"/>
    <property type="match status" value="1"/>
</dbReference>
<dbReference type="InterPro" id="IPR012338">
    <property type="entry name" value="Beta-lactam/transpept-like"/>
</dbReference>
<evidence type="ECO:0000259" key="1">
    <source>
        <dbReference type="Pfam" id="PF00144"/>
    </source>
</evidence>
<gene>
    <name evidence="2" type="ORF">AFM12_07770</name>
</gene>
<dbReference type="InterPro" id="IPR050491">
    <property type="entry name" value="AmpC-like"/>
</dbReference>
<dbReference type="RefSeq" id="WP_055146260.1">
    <property type="nucleotide sequence ID" value="NZ_JXSZ01000006.1"/>
</dbReference>
<organism evidence="2 3">
    <name type="scientific">Jiulongibacter sediminis</name>
    <dbReference type="NCBI Taxonomy" id="1605367"/>
    <lineage>
        <taxon>Bacteria</taxon>
        <taxon>Pseudomonadati</taxon>
        <taxon>Bacteroidota</taxon>
        <taxon>Cytophagia</taxon>
        <taxon>Cytophagales</taxon>
        <taxon>Leadbetterellaceae</taxon>
        <taxon>Jiulongibacter</taxon>
    </lineage>
</organism>
<dbReference type="STRING" id="1605367.AFM12_07770"/>
<feature type="domain" description="Beta-lactamase-related" evidence="1">
    <location>
        <begin position="76"/>
        <end position="374"/>
    </location>
</feature>
<evidence type="ECO:0000313" key="2">
    <source>
        <dbReference type="EMBL" id="KPM48513.1"/>
    </source>
</evidence>
<sequence length="395" mass="45899">MKYFLFLISIILSIWSCKSPEEKEAIRQVNLEKEEARRLDSLKVAIKADKKALELKEAIDQKVKAGFNGNILIKQAGITLLDTAIGFANFEDTIRNAKGSAFQLASLSKTFTAVAVLKLVEEGKLSLNLTVKDYYPNFPYEGVTLRSLLSHRSGLPYYEYTFDLKARKEKVYPDNQTLMKWFEEANPPPKVYNLPDHYFSYNNTNFAILAAVVEKVSKQDFDHFLKKEIFEPLGMKESFTSRNLGYSLETQRTFGYQNGKRIPFDIYDNVLGDKGVFSTTGDLAKWYKALKDESIISKESLREAYTPRSFEYPGLRNYGYGFRLWLNGKQQTDYVYHTGWWKGYNTIMFFDLREDFVIILLSNRYNRNVYHIKEIIDILHGEKRETTVEENILDE</sequence>
<dbReference type="PATRIC" id="fig|1605367.3.peg.2929"/>
<name>A0A0P7C7T8_9BACT</name>
<accession>A0A0P7C7T8</accession>
<comment type="caution">
    <text evidence="2">The sequence shown here is derived from an EMBL/GenBank/DDBJ whole genome shotgun (WGS) entry which is preliminary data.</text>
</comment>
<proteinExistence type="predicted"/>